<dbReference type="EMBL" id="SBJO01000004">
    <property type="protein sequence ID" value="KAF9764939.1"/>
    <property type="molecule type" value="Genomic_DNA"/>
</dbReference>
<evidence type="ECO:0000256" key="2">
    <source>
        <dbReference type="ARBA" id="ARBA00009941"/>
    </source>
</evidence>
<comment type="caution">
    <text evidence="5">The sequence shown here is derived from an EMBL/GenBank/DDBJ whole genome shotgun (WGS) entry which is preliminary data.</text>
</comment>
<dbReference type="Proteomes" id="UP000740883">
    <property type="component" value="Unassembled WGS sequence"/>
</dbReference>
<dbReference type="InterPro" id="IPR028361">
    <property type="entry name" value="GPI_transamidase"/>
</dbReference>
<comment type="pathway">
    <text evidence="1">Glycolipid biosynthesis; glycosylphosphatidylinositol-anchor biosynthesis.</text>
</comment>
<dbReference type="PANTHER" id="PTHR48067:SF1">
    <property type="entry name" value="GPI-ANCHOR TRANSAMIDASE"/>
    <property type="match status" value="1"/>
</dbReference>
<dbReference type="GO" id="GO:0016255">
    <property type="term" value="P:attachment of GPI anchor to protein"/>
    <property type="evidence" value="ECO:0007669"/>
    <property type="project" value="InterPro"/>
</dbReference>
<dbReference type="GO" id="GO:0003923">
    <property type="term" value="F:GPI-anchor transamidase activity"/>
    <property type="evidence" value="ECO:0007669"/>
    <property type="project" value="InterPro"/>
</dbReference>
<evidence type="ECO:0000256" key="3">
    <source>
        <dbReference type="ARBA" id="ARBA00022502"/>
    </source>
</evidence>
<reference evidence="5 6" key="1">
    <citation type="journal article" date="2020" name="Genome Biol. Evol.">
        <title>Comparative genomics of strictly vertically transmitted, feminizing microsporidia endosymbionts of amphipod crustaceans.</title>
        <authorList>
            <person name="Cormier A."/>
            <person name="Chebbi M.A."/>
            <person name="Giraud I."/>
            <person name="Wattier R."/>
            <person name="Teixeira M."/>
            <person name="Gilbert C."/>
            <person name="Rigaud T."/>
            <person name="Cordaux R."/>
        </authorList>
    </citation>
    <scope>NUCLEOTIDE SEQUENCE [LARGE SCALE GENOMIC DNA]</scope>
    <source>
        <strain evidence="5 6">Ou3-Ou53</strain>
    </source>
</reference>
<protein>
    <submittedName>
        <fullName evidence="5">GPI-anchor transamidase</fullName>
    </submittedName>
</protein>
<evidence type="ECO:0000256" key="4">
    <source>
        <dbReference type="ARBA" id="ARBA00022729"/>
    </source>
</evidence>
<dbReference type="InterPro" id="IPR029030">
    <property type="entry name" value="Caspase-like_dom_sf"/>
</dbReference>
<keyword evidence="3" id="KW-0337">GPI-anchor biosynthesis</keyword>
<accession>A0A9P6H0W2</accession>
<evidence type="ECO:0000313" key="6">
    <source>
        <dbReference type="Proteomes" id="UP000740883"/>
    </source>
</evidence>
<dbReference type="GO" id="GO:0042765">
    <property type="term" value="C:GPI-anchor transamidase complex"/>
    <property type="evidence" value="ECO:0007669"/>
    <property type="project" value="InterPro"/>
</dbReference>
<dbReference type="GO" id="GO:0006506">
    <property type="term" value="P:GPI anchor biosynthetic process"/>
    <property type="evidence" value="ECO:0007669"/>
    <property type="project" value="UniProtKB-KW"/>
</dbReference>
<proteinExistence type="inferred from homology"/>
<keyword evidence="4" id="KW-0732">Signal</keyword>
<dbReference type="Pfam" id="PF01650">
    <property type="entry name" value="Peptidase_C13"/>
    <property type="match status" value="1"/>
</dbReference>
<dbReference type="InterPro" id="IPR001096">
    <property type="entry name" value="Peptidase_C13"/>
</dbReference>
<name>A0A9P6H0W2_9MICR</name>
<evidence type="ECO:0000313" key="5">
    <source>
        <dbReference type="EMBL" id="KAF9764939.1"/>
    </source>
</evidence>
<keyword evidence="6" id="KW-1185">Reference proteome</keyword>
<comment type="similarity">
    <text evidence="2">Belongs to the peptidase C13 family.</text>
</comment>
<dbReference type="OrthoDB" id="192611at2759"/>
<gene>
    <name evidence="5" type="primary">PIG-K</name>
    <name evidence="5" type="ORF">NGRA_0127</name>
</gene>
<dbReference type="AlphaFoldDB" id="A0A9P6H0W2"/>
<evidence type="ECO:0000256" key="1">
    <source>
        <dbReference type="ARBA" id="ARBA00004687"/>
    </source>
</evidence>
<dbReference type="GO" id="GO:0006508">
    <property type="term" value="P:proteolysis"/>
    <property type="evidence" value="ECO:0007669"/>
    <property type="project" value="InterPro"/>
</dbReference>
<organism evidence="5 6">
    <name type="scientific">Nosema granulosis</name>
    <dbReference type="NCBI Taxonomy" id="83296"/>
    <lineage>
        <taxon>Eukaryota</taxon>
        <taxon>Fungi</taxon>
        <taxon>Fungi incertae sedis</taxon>
        <taxon>Microsporidia</taxon>
        <taxon>Nosematidae</taxon>
        <taxon>Nosema</taxon>
    </lineage>
</organism>
<dbReference type="Gene3D" id="3.40.50.1460">
    <property type="match status" value="1"/>
</dbReference>
<dbReference type="PANTHER" id="PTHR48067">
    <property type="entry name" value="GPI-ANCHOR TRANSAMIDASE"/>
    <property type="match status" value="1"/>
</dbReference>
<sequence length="221" mass="25458">MTNIRILNDMMGSGEAINLFAEDMYKDERNIDQSKVYLTENTSIAYKKIYSDGHTIRDFLNILYCNSKKMKKVDKTYNVLVYLAGHGNDSVFKFQDRDWLCCEDLMAGICFLSRICRKILLIVDTCQAETMICREDLPSNVFAVTTSIKDESSLSTIHSNYIGVSCIDNFIFYLSEAFKESNSRTKLFDFFSCINNKPVGSTISFSPYEDFYLCDFFGNKF</sequence>
<dbReference type="SUPFAM" id="SSF52129">
    <property type="entry name" value="Caspase-like"/>
    <property type="match status" value="1"/>
</dbReference>